<name>A0ACB8DTI9_DERSI</name>
<comment type="caution">
    <text evidence="1">The sequence shown here is derived from an EMBL/GenBank/DDBJ whole genome shotgun (WGS) entry which is preliminary data.</text>
</comment>
<dbReference type="EMBL" id="CM023470">
    <property type="protein sequence ID" value="KAH7977578.1"/>
    <property type="molecule type" value="Genomic_DNA"/>
</dbReference>
<accession>A0ACB8DTI9</accession>
<proteinExistence type="predicted"/>
<dbReference type="Proteomes" id="UP000821865">
    <property type="component" value="Chromosome 1"/>
</dbReference>
<sequence>MQVAGRDPLLIVGDFNAPSRLWGYPREDTRGRKLAELLSTLGLTLHTDPANPTRLGNSIQRDICPDLTITRNIRQADWMNTQDTLGSDRCIINPTTYMRTLKRPLTQARVPDWTTFHTSLPIVDPHQSGYETWSKSFTSTLRQHEKQIQLTETQMDGANHLLHLREARRSLTKRWRKQKHNIRLNKRILEPRNMPLS</sequence>
<evidence type="ECO:0000313" key="1">
    <source>
        <dbReference type="EMBL" id="KAH7977578.1"/>
    </source>
</evidence>
<keyword evidence="2" id="KW-1185">Reference proteome</keyword>
<evidence type="ECO:0000313" key="2">
    <source>
        <dbReference type="Proteomes" id="UP000821865"/>
    </source>
</evidence>
<gene>
    <name evidence="1" type="ORF">HPB49_002644</name>
</gene>
<organism evidence="1 2">
    <name type="scientific">Dermacentor silvarum</name>
    <name type="common">Tick</name>
    <dbReference type="NCBI Taxonomy" id="543639"/>
    <lineage>
        <taxon>Eukaryota</taxon>
        <taxon>Metazoa</taxon>
        <taxon>Ecdysozoa</taxon>
        <taxon>Arthropoda</taxon>
        <taxon>Chelicerata</taxon>
        <taxon>Arachnida</taxon>
        <taxon>Acari</taxon>
        <taxon>Parasitiformes</taxon>
        <taxon>Ixodida</taxon>
        <taxon>Ixodoidea</taxon>
        <taxon>Ixodidae</taxon>
        <taxon>Rhipicephalinae</taxon>
        <taxon>Dermacentor</taxon>
    </lineage>
</organism>
<reference evidence="1" key="1">
    <citation type="submission" date="2020-05" db="EMBL/GenBank/DDBJ databases">
        <title>Large-scale comparative analyses of tick genomes elucidate their genetic diversity and vector capacities.</title>
        <authorList>
            <person name="Jia N."/>
            <person name="Wang J."/>
            <person name="Shi W."/>
            <person name="Du L."/>
            <person name="Sun Y."/>
            <person name="Zhan W."/>
            <person name="Jiang J."/>
            <person name="Wang Q."/>
            <person name="Zhang B."/>
            <person name="Ji P."/>
            <person name="Sakyi L.B."/>
            <person name="Cui X."/>
            <person name="Yuan T."/>
            <person name="Jiang B."/>
            <person name="Yang W."/>
            <person name="Lam T.T.-Y."/>
            <person name="Chang Q."/>
            <person name="Ding S."/>
            <person name="Wang X."/>
            <person name="Zhu J."/>
            <person name="Ruan X."/>
            <person name="Zhao L."/>
            <person name="Wei J."/>
            <person name="Que T."/>
            <person name="Du C."/>
            <person name="Cheng J."/>
            <person name="Dai P."/>
            <person name="Han X."/>
            <person name="Huang E."/>
            <person name="Gao Y."/>
            <person name="Liu J."/>
            <person name="Shao H."/>
            <person name="Ye R."/>
            <person name="Li L."/>
            <person name="Wei W."/>
            <person name="Wang X."/>
            <person name="Wang C."/>
            <person name="Yang T."/>
            <person name="Huo Q."/>
            <person name="Li W."/>
            <person name="Guo W."/>
            <person name="Chen H."/>
            <person name="Zhou L."/>
            <person name="Ni X."/>
            <person name="Tian J."/>
            <person name="Zhou Y."/>
            <person name="Sheng Y."/>
            <person name="Liu T."/>
            <person name="Pan Y."/>
            <person name="Xia L."/>
            <person name="Li J."/>
            <person name="Zhao F."/>
            <person name="Cao W."/>
        </authorList>
    </citation>
    <scope>NUCLEOTIDE SEQUENCE</scope>
    <source>
        <strain evidence="1">Dsil-2018</strain>
    </source>
</reference>
<protein>
    <submittedName>
        <fullName evidence="1">Uncharacterized protein</fullName>
    </submittedName>
</protein>